<dbReference type="RefSeq" id="WP_243492408.1">
    <property type="nucleotide sequence ID" value="NZ_CP063361.1"/>
</dbReference>
<accession>A0ABY4AC35</accession>
<dbReference type="EMBL" id="CP063361">
    <property type="protein sequence ID" value="UOD31244.1"/>
    <property type="molecule type" value="Genomic_DNA"/>
</dbReference>
<protein>
    <recommendedName>
        <fullName evidence="3">PIN domain-containing protein</fullName>
    </recommendedName>
</protein>
<dbReference type="Proteomes" id="UP000831532">
    <property type="component" value="Chromosome"/>
</dbReference>
<organism evidence="1 2">
    <name type="scientific">Massilia violaceinigra</name>
    <dbReference type="NCBI Taxonomy" id="2045208"/>
    <lineage>
        <taxon>Bacteria</taxon>
        <taxon>Pseudomonadati</taxon>
        <taxon>Pseudomonadota</taxon>
        <taxon>Betaproteobacteria</taxon>
        <taxon>Burkholderiales</taxon>
        <taxon>Oxalobacteraceae</taxon>
        <taxon>Telluria group</taxon>
        <taxon>Massilia</taxon>
    </lineage>
</organism>
<gene>
    <name evidence="1" type="ORF">INH39_05885</name>
</gene>
<sequence>MAHQRVFLDTNVIIEGFKIGVWAELSMGHHLETVEEVISEAMTGNTSRRGHVQVDRAELLGGLGMPPHAVTRQDRNKLLRDYPTVTVLDPGELNLFAYLNAHELPLGPFKVVSTADKGAIAFCKLPGWLDHLISLEELLVSAGTLRGKLSQLGPQYLTDFLSRVRTQVRLGYIP</sequence>
<evidence type="ECO:0000313" key="1">
    <source>
        <dbReference type="EMBL" id="UOD31244.1"/>
    </source>
</evidence>
<name>A0ABY4AC35_9BURK</name>
<evidence type="ECO:0008006" key="3">
    <source>
        <dbReference type="Google" id="ProtNLM"/>
    </source>
</evidence>
<evidence type="ECO:0000313" key="2">
    <source>
        <dbReference type="Proteomes" id="UP000831532"/>
    </source>
</evidence>
<proteinExistence type="predicted"/>
<reference evidence="1 2" key="1">
    <citation type="submission" date="2020-10" db="EMBL/GenBank/DDBJ databases">
        <title>Genome analysis of Massilia species.</title>
        <authorList>
            <person name="Jung D.-H."/>
        </authorList>
    </citation>
    <scope>NUCLEOTIDE SEQUENCE [LARGE SCALE GENOMIC DNA]</scope>
    <source>
        <strain evidence="2">sipir</strain>
    </source>
</reference>
<keyword evidence="2" id="KW-1185">Reference proteome</keyword>